<dbReference type="EMBL" id="JAUFQU010000080">
    <property type="protein sequence ID" value="MDN3710244.1"/>
    <property type="molecule type" value="Genomic_DNA"/>
</dbReference>
<dbReference type="Proteomes" id="UP001242368">
    <property type="component" value="Unassembled WGS sequence"/>
</dbReference>
<reference evidence="2" key="1">
    <citation type="journal article" date="2019" name="Int. J. Syst. Evol. Microbiol.">
        <title>The Global Catalogue of Microorganisms (GCM) 10K type strain sequencing project: providing services to taxonomists for standard genome sequencing and annotation.</title>
        <authorList>
            <consortium name="The Broad Institute Genomics Platform"/>
            <consortium name="The Broad Institute Genome Sequencing Center for Infectious Disease"/>
            <person name="Wu L."/>
            <person name="Ma J."/>
        </authorList>
    </citation>
    <scope>NUCLEOTIDE SEQUENCE [LARGE SCALE GENOMIC DNA]</scope>
    <source>
        <strain evidence="2">CECT 7184</strain>
    </source>
</reference>
<name>A0ABT8D4U1_9FLAO</name>
<evidence type="ECO:0000313" key="2">
    <source>
        <dbReference type="Proteomes" id="UP001242368"/>
    </source>
</evidence>
<proteinExistence type="predicted"/>
<comment type="caution">
    <text evidence="1">The sequence shown here is derived from an EMBL/GenBank/DDBJ whole genome shotgun (WGS) entry which is preliminary data.</text>
</comment>
<accession>A0ABT8D4U1</accession>
<protein>
    <submittedName>
        <fullName evidence="1">Uncharacterized protein</fullName>
    </submittedName>
</protein>
<keyword evidence="2" id="KW-1185">Reference proteome</keyword>
<organism evidence="1 2">
    <name type="scientific">Paenimyroides ceti</name>
    <dbReference type="NCBI Taxonomy" id="395087"/>
    <lineage>
        <taxon>Bacteria</taxon>
        <taxon>Pseudomonadati</taxon>
        <taxon>Bacteroidota</taxon>
        <taxon>Flavobacteriia</taxon>
        <taxon>Flavobacteriales</taxon>
        <taxon>Flavobacteriaceae</taxon>
        <taxon>Paenimyroides</taxon>
    </lineage>
</organism>
<sequence length="64" mass="7561">MMVRIDHKLDDQFRIRAAYAQSSYSVDNTQTTANAIRGSQEYHIRQRVMSRSLREIKTVRFSLI</sequence>
<evidence type="ECO:0000313" key="1">
    <source>
        <dbReference type="EMBL" id="MDN3710244.1"/>
    </source>
</evidence>
<dbReference type="RefSeq" id="WP_290365470.1">
    <property type="nucleotide sequence ID" value="NZ_JAUFQU010000080.1"/>
</dbReference>
<gene>
    <name evidence="1" type="ORF">QW060_25645</name>
</gene>